<proteinExistence type="predicted"/>
<organism evidence="1 2">
    <name type="scientific">Solanum commersonii</name>
    <name type="common">Commerson's wild potato</name>
    <name type="synonym">Commerson's nightshade</name>
    <dbReference type="NCBI Taxonomy" id="4109"/>
    <lineage>
        <taxon>Eukaryota</taxon>
        <taxon>Viridiplantae</taxon>
        <taxon>Streptophyta</taxon>
        <taxon>Embryophyta</taxon>
        <taxon>Tracheophyta</taxon>
        <taxon>Spermatophyta</taxon>
        <taxon>Magnoliopsida</taxon>
        <taxon>eudicotyledons</taxon>
        <taxon>Gunneridae</taxon>
        <taxon>Pentapetalae</taxon>
        <taxon>asterids</taxon>
        <taxon>lamiids</taxon>
        <taxon>Solanales</taxon>
        <taxon>Solanaceae</taxon>
        <taxon>Solanoideae</taxon>
        <taxon>Solaneae</taxon>
        <taxon>Solanum</taxon>
    </lineage>
</organism>
<name>A0A9J5WJ38_SOLCO</name>
<evidence type="ECO:0000313" key="2">
    <source>
        <dbReference type="Proteomes" id="UP000824120"/>
    </source>
</evidence>
<dbReference type="Proteomes" id="UP000824120">
    <property type="component" value="Chromosome 11"/>
</dbReference>
<keyword evidence="2" id="KW-1185">Reference proteome</keyword>
<reference evidence="1 2" key="1">
    <citation type="submission" date="2020-09" db="EMBL/GenBank/DDBJ databases">
        <title>De no assembly of potato wild relative species, Solanum commersonii.</title>
        <authorList>
            <person name="Cho K."/>
        </authorList>
    </citation>
    <scope>NUCLEOTIDE SEQUENCE [LARGE SCALE GENOMIC DNA]</scope>
    <source>
        <strain evidence="1">LZ3.2</strain>
        <tissue evidence="1">Leaf</tissue>
    </source>
</reference>
<evidence type="ECO:0000313" key="1">
    <source>
        <dbReference type="EMBL" id="KAG5575437.1"/>
    </source>
</evidence>
<comment type="caution">
    <text evidence="1">The sequence shown here is derived from an EMBL/GenBank/DDBJ whole genome shotgun (WGS) entry which is preliminary data.</text>
</comment>
<gene>
    <name evidence="1" type="ORF">H5410_055571</name>
</gene>
<dbReference type="AlphaFoldDB" id="A0A9J5WJ38"/>
<dbReference type="EMBL" id="JACXVP010000011">
    <property type="protein sequence ID" value="KAG5575437.1"/>
    <property type="molecule type" value="Genomic_DNA"/>
</dbReference>
<protein>
    <submittedName>
        <fullName evidence="1">Uncharacterized protein</fullName>
    </submittedName>
</protein>
<sequence length="63" mass="6941">MKWTGNKQGQLSVQSVNGEYNTSNYQIDACFTWLLAKKAVLTHITSAREAILCAQDVTYVGSS</sequence>
<accession>A0A9J5WJ38</accession>